<accession>A0A5C6A8R5</accession>
<evidence type="ECO:0000313" key="2">
    <source>
        <dbReference type="Proteomes" id="UP000320176"/>
    </source>
</evidence>
<name>A0A5C6A8R5_9BACT</name>
<comment type="caution">
    <text evidence="1">The sequence shown here is derived from an EMBL/GenBank/DDBJ whole genome shotgun (WGS) entry which is preliminary data.</text>
</comment>
<protein>
    <submittedName>
        <fullName evidence="1">Uncharacterized protein</fullName>
    </submittedName>
</protein>
<dbReference type="AlphaFoldDB" id="A0A5C6A8R5"/>
<dbReference type="RefSeq" id="WP_146522488.1">
    <property type="nucleotide sequence ID" value="NZ_CP151726.1"/>
</dbReference>
<organism evidence="1 2">
    <name type="scientific">Stieleria varia</name>
    <dbReference type="NCBI Taxonomy" id="2528005"/>
    <lineage>
        <taxon>Bacteria</taxon>
        <taxon>Pseudomonadati</taxon>
        <taxon>Planctomycetota</taxon>
        <taxon>Planctomycetia</taxon>
        <taxon>Pirellulales</taxon>
        <taxon>Pirellulaceae</taxon>
        <taxon>Stieleria</taxon>
    </lineage>
</organism>
<dbReference type="Proteomes" id="UP000320176">
    <property type="component" value="Unassembled WGS sequence"/>
</dbReference>
<dbReference type="OrthoDB" id="9789123at2"/>
<keyword evidence="2" id="KW-1185">Reference proteome</keyword>
<dbReference type="Pfam" id="PF13489">
    <property type="entry name" value="Methyltransf_23"/>
    <property type="match status" value="1"/>
</dbReference>
<dbReference type="InterPro" id="IPR029063">
    <property type="entry name" value="SAM-dependent_MTases_sf"/>
</dbReference>
<dbReference type="CDD" id="cd02440">
    <property type="entry name" value="AdoMet_MTases"/>
    <property type="match status" value="1"/>
</dbReference>
<dbReference type="EMBL" id="SJPN01000007">
    <property type="protein sequence ID" value="TWT94673.1"/>
    <property type="molecule type" value="Genomic_DNA"/>
</dbReference>
<gene>
    <name evidence="1" type="ORF">Pla52n_54940</name>
</gene>
<sequence>MTKIPVSTDHDWQLQHYADVGKDYGSKHFTQADNDFTTWILSRIAAIHPSAQRIAEIGAGTCIFASLLGKKLSASEPVVCYEPVASLLEAALEHDNIDATCSSAIEFAQYAPNGHFDLIYTKDTAHHFASETLTEIHQGICDSLAPGGRYAMVVRTPPDHDCVPVGRLAANKWHSLYTSADELLRSMREVSHWREVEITRWQKYVSTPVSEWLDGIRDRDTWSVFSALDADEITRTVDELTEQFDGDQWFPFLHQYDVAIFEKA</sequence>
<evidence type="ECO:0000313" key="1">
    <source>
        <dbReference type="EMBL" id="TWT94673.1"/>
    </source>
</evidence>
<dbReference type="SUPFAM" id="SSF53335">
    <property type="entry name" value="S-adenosyl-L-methionine-dependent methyltransferases"/>
    <property type="match status" value="1"/>
</dbReference>
<dbReference type="Gene3D" id="3.40.50.150">
    <property type="entry name" value="Vaccinia Virus protein VP39"/>
    <property type="match status" value="1"/>
</dbReference>
<proteinExistence type="predicted"/>
<reference evidence="1 2" key="1">
    <citation type="submission" date="2019-02" db="EMBL/GenBank/DDBJ databases">
        <title>Deep-cultivation of Planctomycetes and their phenomic and genomic characterization uncovers novel biology.</title>
        <authorList>
            <person name="Wiegand S."/>
            <person name="Jogler M."/>
            <person name="Boedeker C."/>
            <person name="Pinto D."/>
            <person name="Vollmers J."/>
            <person name="Rivas-Marin E."/>
            <person name="Kohn T."/>
            <person name="Peeters S.H."/>
            <person name="Heuer A."/>
            <person name="Rast P."/>
            <person name="Oberbeckmann S."/>
            <person name="Bunk B."/>
            <person name="Jeske O."/>
            <person name="Meyerdierks A."/>
            <person name="Storesund J.E."/>
            <person name="Kallscheuer N."/>
            <person name="Luecker S."/>
            <person name="Lage O.M."/>
            <person name="Pohl T."/>
            <person name="Merkel B.J."/>
            <person name="Hornburger P."/>
            <person name="Mueller R.-W."/>
            <person name="Bruemmer F."/>
            <person name="Labrenz M."/>
            <person name="Spormann A.M."/>
            <person name="Op Den Camp H."/>
            <person name="Overmann J."/>
            <person name="Amann R."/>
            <person name="Jetten M.S.M."/>
            <person name="Mascher T."/>
            <person name="Medema M.H."/>
            <person name="Devos D.P."/>
            <person name="Kaster A.-K."/>
            <person name="Ovreas L."/>
            <person name="Rohde M."/>
            <person name="Galperin M.Y."/>
            <person name="Jogler C."/>
        </authorList>
    </citation>
    <scope>NUCLEOTIDE SEQUENCE [LARGE SCALE GENOMIC DNA]</scope>
    <source>
        <strain evidence="1 2">Pla52n</strain>
    </source>
</reference>